<gene>
    <name evidence="1" type="ORF">AVEN_200137_1</name>
</gene>
<comment type="caution">
    <text evidence="1">The sequence shown here is derived from an EMBL/GenBank/DDBJ whole genome shotgun (WGS) entry which is preliminary data.</text>
</comment>
<proteinExistence type="predicted"/>
<evidence type="ECO:0000313" key="1">
    <source>
        <dbReference type="EMBL" id="GBN34512.1"/>
    </source>
</evidence>
<protein>
    <submittedName>
        <fullName evidence="1">Uncharacterized protein</fullName>
    </submittedName>
</protein>
<dbReference type="EMBL" id="BGPR01008553">
    <property type="protein sequence ID" value="GBN34512.1"/>
    <property type="molecule type" value="Genomic_DNA"/>
</dbReference>
<name>A0A4Y2N6J2_ARAVE</name>
<organism evidence="1 2">
    <name type="scientific">Araneus ventricosus</name>
    <name type="common">Orbweaver spider</name>
    <name type="synonym">Epeira ventricosa</name>
    <dbReference type="NCBI Taxonomy" id="182803"/>
    <lineage>
        <taxon>Eukaryota</taxon>
        <taxon>Metazoa</taxon>
        <taxon>Ecdysozoa</taxon>
        <taxon>Arthropoda</taxon>
        <taxon>Chelicerata</taxon>
        <taxon>Arachnida</taxon>
        <taxon>Araneae</taxon>
        <taxon>Araneomorphae</taxon>
        <taxon>Entelegynae</taxon>
        <taxon>Araneoidea</taxon>
        <taxon>Araneidae</taxon>
        <taxon>Araneus</taxon>
    </lineage>
</organism>
<sequence length="132" mass="15031">MFMEDCPGIAKPLKTALLKRPIALPRFVLRCIEIAWSFSLNTAYHLRVFDYKTTVTADTFNFKSFIIPLDDIWIFFSENLTFIESSRVLGFCLALSMDPVPQILHFNKLCSMISSCSPHGQPPSLPNSQQQI</sequence>
<keyword evidence="2" id="KW-1185">Reference proteome</keyword>
<reference evidence="1 2" key="1">
    <citation type="journal article" date="2019" name="Sci. Rep.">
        <title>Orb-weaving spider Araneus ventricosus genome elucidates the spidroin gene catalogue.</title>
        <authorList>
            <person name="Kono N."/>
            <person name="Nakamura H."/>
            <person name="Ohtoshi R."/>
            <person name="Moran D.A.P."/>
            <person name="Shinohara A."/>
            <person name="Yoshida Y."/>
            <person name="Fujiwara M."/>
            <person name="Mori M."/>
            <person name="Tomita M."/>
            <person name="Arakawa K."/>
        </authorList>
    </citation>
    <scope>NUCLEOTIDE SEQUENCE [LARGE SCALE GENOMIC DNA]</scope>
</reference>
<dbReference type="AlphaFoldDB" id="A0A4Y2N6J2"/>
<evidence type="ECO:0000313" key="2">
    <source>
        <dbReference type="Proteomes" id="UP000499080"/>
    </source>
</evidence>
<dbReference type="Proteomes" id="UP000499080">
    <property type="component" value="Unassembled WGS sequence"/>
</dbReference>
<accession>A0A4Y2N6J2</accession>